<dbReference type="KEGG" id="ndk:I601_1485"/>
<accession>A0A1A9GKA6</accession>
<dbReference type="AlphaFoldDB" id="A0A1A9GKA6"/>
<dbReference type="HAMAP" id="MF_01940">
    <property type="entry name" value="RNA_CPDase"/>
    <property type="match status" value="1"/>
</dbReference>
<name>A0A1A9GKA6_9ACTN</name>
<dbReference type="GO" id="GO:0016874">
    <property type="term" value="F:ligase activity"/>
    <property type="evidence" value="ECO:0007669"/>
    <property type="project" value="UniProtKB-KW"/>
</dbReference>
<dbReference type="GO" id="GO:0004113">
    <property type="term" value="F:2',3'-cyclic-nucleotide 3'-phosphodiesterase activity"/>
    <property type="evidence" value="ECO:0007669"/>
    <property type="project" value="InterPro"/>
</dbReference>
<keyword evidence="3" id="KW-0436">Ligase</keyword>
<keyword evidence="1 2" id="KW-0378">Hydrolase</keyword>
<evidence type="ECO:0000313" key="3">
    <source>
        <dbReference type="EMBL" id="ANH37921.1"/>
    </source>
</evidence>
<evidence type="ECO:0000256" key="2">
    <source>
        <dbReference type="HAMAP-Rule" id="MF_01940"/>
    </source>
</evidence>
<dbReference type="InterPro" id="IPR009097">
    <property type="entry name" value="Cyclic_Pdiesterase"/>
</dbReference>
<dbReference type="Pfam" id="PF13563">
    <property type="entry name" value="2_5_RNA_ligase2"/>
    <property type="match status" value="1"/>
</dbReference>
<evidence type="ECO:0000313" key="4">
    <source>
        <dbReference type="Proteomes" id="UP000077868"/>
    </source>
</evidence>
<comment type="catalytic activity">
    <reaction evidence="2">
        <text>a 3'-end 2',3'-cyclophospho-ribonucleotide-RNA + H2O = a 3'-end 2'-phospho-ribonucleotide-RNA + H(+)</text>
        <dbReference type="Rhea" id="RHEA:11828"/>
        <dbReference type="Rhea" id="RHEA-COMP:10464"/>
        <dbReference type="Rhea" id="RHEA-COMP:17353"/>
        <dbReference type="ChEBI" id="CHEBI:15377"/>
        <dbReference type="ChEBI" id="CHEBI:15378"/>
        <dbReference type="ChEBI" id="CHEBI:83064"/>
        <dbReference type="ChEBI" id="CHEBI:173113"/>
        <dbReference type="EC" id="3.1.4.58"/>
    </reaction>
</comment>
<evidence type="ECO:0000256" key="1">
    <source>
        <dbReference type="ARBA" id="ARBA00022801"/>
    </source>
</evidence>
<dbReference type="Gene3D" id="3.90.1140.10">
    <property type="entry name" value="Cyclic phosphodiesterase"/>
    <property type="match status" value="1"/>
</dbReference>
<dbReference type="EMBL" id="CP015079">
    <property type="protein sequence ID" value="ANH37921.1"/>
    <property type="molecule type" value="Genomic_DNA"/>
</dbReference>
<gene>
    <name evidence="3" type="ORF">I601_1485</name>
</gene>
<feature type="short sequence motif" description="HXTX 1" evidence="2">
    <location>
        <begin position="39"/>
        <end position="42"/>
    </location>
</feature>
<dbReference type="PANTHER" id="PTHR35561:SF1">
    <property type="entry name" value="RNA 2',3'-CYCLIC PHOSPHODIESTERASE"/>
    <property type="match status" value="1"/>
</dbReference>
<feature type="short sequence motif" description="HXTX 2" evidence="2">
    <location>
        <begin position="127"/>
        <end position="130"/>
    </location>
</feature>
<dbReference type="OrthoDB" id="9787070at2"/>
<dbReference type="InterPro" id="IPR004175">
    <property type="entry name" value="RNA_CPDase"/>
</dbReference>
<dbReference type="SUPFAM" id="SSF55144">
    <property type="entry name" value="LigT-like"/>
    <property type="match status" value="1"/>
</dbReference>
<feature type="active site" description="Proton acceptor" evidence="2">
    <location>
        <position position="127"/>
    </location>
</feature>
<comment type="similarity">
    <text evidence="2">Belongs to the 2H phosphoesterase superfamily. ThpR family.</text>
</comment>
<dbReference type="Proteomes" id="UP000077868">
    <property type="component" value="Chromosome"/>
</dbReference>
<dbReference type="EC" id="3.1.4.58" evidence="2"/>
<protein>
    <recommendedName>
        <fullName evidence="2">RNA 2',3'-cyclic phosphodiesterase</fullName>
        <shortName evidence="2">RNA 2',3'-CPDase</shortName>
        <ecNumber evidence="2">3.1.4.58</ecNumber>
    </recommendedName>
</protein>
<dbReference type="RefSeq" id="WP_068107835.1">
    <property type="nucleotide sequence ID" value="NZ_CP015079.1"/>
</dbReference>
<sequence length="188" mass="20298">MRLFAALIPSPEAVEHLDGFLEVRRAAAPFRWSAAEHLHVTLAFFGDVEEWRLDELLERLQGAAARRTPVRARVAGGGAFPDPSAARVLWAGLEVEDRGGLDLLAIGCRTAGAVSGARVDGQRFRPHLTVARLGRAAPVDDWVRLLDGYRGPAWTGDSIALVESHLGEGPQHRPRHETLARVGLGPGA</sequence>
<proteinExistence type="inferred from homology"/>
<dbReference type="PATRIC" id="fig|1300347.3.peg.1485"/>
<dbReference type="GO" id="GO:0008664">
    <property type="term" value="F:RNA 2',3'-cyclic 3'-phosphodiesterase activity"/>
    <property type="evidence" value="ECO:0007669"/>
    <property type="project" value="UniProtKB-EC"/>
</dbReference>
<dbReference type="NCBIfam" id="TIGR02258">
    <property type="entry name" value="2_5_ligase"/>
    <property type="match status" value="1"/>
</dbReference>
<dbReference type="PANTHER" id="PTHR35561">
    <property type="entry name" value="RNA 2',3'-CYCLIC PHOSPHODIESTERASE"/>
    <property type="match status" value="1"/>
</dbReference>
<feature type="active site" description="Proton donor" evidence="2">
    <location>
        <position position="39"/>
    </location>
</feature>
<organism evidence="3 4">
    <name type="scientific">Nocardioides dokdonensis FR1436</name>
    <dbReference type="NCBI Taxonomy" id="1300347"/>
    <lineage>
        <taxon>Bacteria</taxon>
        <taxon>Bacillati</taxon>
        <taxon>Actinomycetota</taxon>
        <taxon>Actinomycetes</taxon>
        <taxon>Propionibacteriales</taxon>
        <taxon>Nocardioidaceae</taxon>
        <taxon>Nocardioides</taxon>
    </lineage>
</organism>
<keyword evidence="4" id="KW-1185">Reference proteome</keyword>
<dbReference type="STRING" id="1300347.I601_1485"/>
<comment type="function">
    <text evidence="2">Hydrolyzes RNA 2',3'-cyclic phosphodiester to an RNA 2'-phosphomonoester.</text>
</comment>
<reference evidence="3 4" key="1">
    <citation type="submission" date="2016-03" db="EMBL/GenBank/DDBJ databases">
        <title>Complete genome sequence of a soil Actinobacterium, Nocardioides dokdonensis FR1436.</title>
        <authorList>
            <person name="Kwon S.-K."/>
            <person name="Kim K."/>
            <person name="Kim J.F."/>
        </authorList>
    </citation>
    <scope>NUCLEOTIDE SEQUENCE [LARGE SCALE GENOMIC DNA]</scope>
    <source>
        <strain evidence="3 4">FR1436</strain>
    </source>
</reference>